<keyword evidence="8" id="KW-1185">Reference proteome</keyword>
<dbReference type="Proteomes" id="UP000694867">
    <property type="component" value="Unplaced"/>
</dbReference>
<name>A0AAJ6QYE1_9ACAR</name>
<evidence type="ECO:0000256" key="1">
    <source>
        <dbReference type="ARBA" id="ARBA00012797"/>
    </source>
</evidence>
<evidence type="ECO:0000256" key="5">
    <source>
        <dbReference type="ARBA" id="ARBA00048434"/>
    </source>
</evidence>
<dbReference type="GO" id="GO:0052905">
    <property type="term" value="F:tRNA (guanosine(9)-N1)-methyltransferase activity"/>
    <property type="evidence" value="ECO:0007669"/>
    <property type="project" value="UniProtKB-EC"/>
</dbReference>
<keyword evidence="2 9" id="KW-0489">Methyltransferase</keyword>
<dbReference type="PROSITE" id="PS51675">
    <property type="entry name" value="SAM_MT_TRM10"/>
    <property type="match status" value="1"/>
</dbReference>
<evidence type="ECO:0000313" key="9">
    <source>
        <dbReference type="RefSeq" id="XP_003747912.1"/>
    </source>
</evidence>
<dbReference type="InterPro" id="IPR038459">
    <property type="entry name" value="MT_TRM10-typ_sf"/>
</dbReference>
<dbReference type="CDD" id="cd18101">
    <property type="entry name" value="Trm10euk_A"/>
    <property type="match status" value="1"/>
</dbReference>
<reference evidence="9" key="1">
    <citation type="submission" date="2025-08" db="UniProtKB">
        <authorList>
            <consortium name="RefSeq"/>
        </authorList>
    </citation>
    <scope>IDENTIFICATION</scope>
</reference>
<dbReference type="InterPro" id="IPR007356">
    <property type="entry name" value="tRNA_m1G_MeTrfase_euk"/>
</dbReference>
<dbReference type="GeneID" id="100897360"/>
<organism evidence="8 9">
    <name type="scientific">Galendromus occidentalis</name>
    <name type="common">western predatory mite</name>
    <dbReference type="NCBI Taxonomy" id="34638"/>
    <lineage>
        <taxon>Eukaryota</taxon>
        <taxon>Metazoa</taxon>
        <taxon>Ecdysozoa</taxon>
        <taxon>Arthropoda</taxon>
        <taxon>Chelicerata</taxon>
        <taxon>Arachnida</taxon>
        <taxon>Acari</taxon>
        <taxon>Parasitiformes</taxon>
        <taxon>Mesostigmata</taxon>
        <taxon>Gamasina</taxon>
        <taxon>Phytoseioidea</taxon>
        <taxon>Phytoseiidae</taxon>
        <taxon>Typhlodrominae</taxon>
        <taxon>Galendromus</taxon>
    </lineage>
</organism>
<dbReference type="GO" id="GO:0005654">
    <property type="term" value="C:nucleoplasm"/>
    <property type="evidence" value="ECO:0007669"/>
    <property type="project" value="TreeGrafter"/>
</dbReference>
<dbReference type="InterPro" id="IPR028564">
    <property type="entry name" value="MT_TRM10-typ"/>
</dbReference>
<dbReference type="PANTHER" id="PTHR13563">
    <property type="entry name" value="TRNA (GUANINE-9-) METHYLTRANSFERASE"/>
    <property type="match status" value="1"/>
</dbReference>
<feature type="compositionally biased region" description="Basic and acidic residues" evidence="6">
    <location>
        <begin position="303"/>
        <end position="330"/>
    </location>
</feature>
<evidence type="ECO:0000256" key="4">
    <source>
        <dbReference type="ARBA" id="ARBA00022691"/>
    </source>
</evidence>
<evidence type="ECO:0000256" key="6">
    <source>
        <dbReference type="SAM" id="MobiDB-lite"/>
    </source>
</evidence>
<proteinExistence type="predicted"/>
<dbReference type="AlphaFoldDB" id="A0AAJ6QYE1"/>
<dbReference type="PANTHER" id="PTHR13563:SF13">
    <property type="entry name" value="TRNA METHYLTRANSFERASE 10 HOMOLOG A"/>
    <property type="match status" value="1"/>
</dbReference>
<dbReference type="Gene3D" id="3.40.1280.30">
    <property type="match status" value="1"/>
</dbReference>
<evidence type="ECO:0000256" key="3">
    <source>
        <dbReference type="ARBA" id="ARBA00022679"/>
    </source>
</evidence>
<dbReference type="GO" id="GO:0000049">
    <property type="term" value="F:tRNA binding"/>
    <property type="evidence" value="ECO:0007669"/>
    <property type="project" value="TreeGrafter"/>
</dbReference>
<gene>
    <name evidence="9" type="primary">LOC100897360</name>
</gene>
<evidence type="ECO:0000259" key="7">
    <source>
        <dbReference type="PROSITE" id="PS51675"/>
    </source>
</evidence>
<evidence type="ECO:0000313" key="8">
    <source>
        <dbReference type="Proteomes" id="UP000694867"/>
    </source>
</evidence>
<sequence>MAGKVETAREEGTAVENSLLIKGSLDIEATLRDSDLPEKDRLKLKTLRDQLLAQDIAKHRRKKLWKEVDWVINRKRRNDQKKQERKKRRLEIRTGVREPSQKRAKIVRMADSDCKIKVALDLSLHDLMTEAERTKTGKQVQRCYAINRRMEQPLRLYLTGLRDAEAMTKNLFGFENWDVFRAEDDHVSHFGKEKVVYLTGDSEVELEDFSEDEAYVIGAMVDHNRHKGLTLKRAIEAGIRHARLPLDKYVDMKSRKVLTIDHCFQIVLNRANGLSWQESIMRAIPARKGAQLKDDDGNEGVDENEKEHDHADDSDPDLGKESDDECHGSS</sequence>
<feature type="domain" description="SAM-dependent MTase TRM10-type" evidence="7">
    <location>
        <begin position="102"/>
        <end position="291"/>
    </location>
</feature>
<keyword evidence="4" id="KW-0949">S-adenosyl-L-methionine</keyword>
<dbReference type="KEGG" id="goe:100897360"/>
<comment type="catalytic activity">
    <reaction evidence="5">
        <text>guanosine(9) in tRNA + S-adenosyl-L-methionine = N(1)-methylguanosine(9) in tRNA + S-adenosyl-L-homocysteine + H(+)</text>
        <dbReference type="Rhea" id="RHEA:43156"/>
        <dbReference type="Rhea" id="RHEA-COMP:10367"/>
        <dbReference type="Rhea" id="RHEA-COMP:10368"/>
        <dbReference type="ChEBI" id="CHEBI:15378"/>
        <dbReference type="ChEBI" id="CHEBI:57856"/>
        <dbReference type="ChEBI" id="CHEBI:59789"/>
        <dbReference type="ChEBI" id="CHEBI:73542"/>
        <dbReference type="ChEBI" id="CHEBI:74269"/>
        <dbReference type="EC" id="2.1.1.221"/>
    </reaction>
</comment>
<evidence type="ECO:0000256" key="2">
    <source>
        <dbReference type="ARBA" id="ARBA00022603"/>
    </source>
</evidence>
<accession>A0AAJ6QYE1</accession>
<protein>
    <recommendedName>
        <fullName evidence="1">tRNA (guanine(9)-N(1))-methyltransferase</fullName>
        <ecNumber evidence="1">2.1.1.221</ecNumber>
    </recommendedName>
</protein>
<feature type="region of interest" description="Disordered" evidence="6">
    <location>
        <begin position="287"/>
        <end position="330"/>
    </location>
</feature>
<dbReference type="EC" id="2.1.1.221" evidence="1"/>
<keyword evidence="3" id="KW-0808">Transferase</keyword>
<dbReference type="RefSeq" id="XP_003747912.1">
    <property type="nucleotide sequence ID" value="XM_003747864.2"/>
</dbReference>
<dbReference type="GO" id="GO:0002939">
    <property type="term" value="P:tRNA N1-guanine methylation"/>
    <property type="evidence" value="ECO:0007669"/>
    <property type="project" value="TreeGrafter"/>
</dbReference>